<proteinExistence type="inferred from homology"/>
<dbReference type="InterPro" id="IPR002901">
    <property type="entry name" value="MGlyc_endo_b_GlcNAc-like_dom"/>
</dbReference>
<evidence type="ECO:0000313" key="5">
    <source>
        <dbReference type="Proteomes" id="UP001597267"/>
    </source>
</evidence>
<dbReference type="EMBL" id="JBHTOP010000028">
    <property type="protein sequence ID" value="MFD1672951.1"/>
    <property type="molecule type" value="Genomic_DNA"/>
</dbReference>
<dbReference type="Proteomes" id="UP001597267">
    <property type="component" value="Unassembled WGS sequence"/>
</dbReference>
<keyword evidence="2 4" id="KW-0378">Hydrolase</keyword>
<reference evidence="5" key="1">
    <citation type="journal article" date="2019" name="Int. J. Syst. Evol. Microbiol.">
        <title>The Global Catalogue of Microorganisms (GCM) 10K type strain sequencing project: providing services to taxonomists for standard genome sequencing and annotation.</title>
        <authorList>
            <consortium name="The Broad Institute Genomics Platform"/>
            <consortium name="The Broad Institute Genome Sequencing Center for Infectious Disease"/>
            <person name="Wu L."/>
            <person name="Ma J."/>
        </authorList>
    </citation>
    <scope>NUCLEOTIDE SEQUENCE [LARGE SCALE GENOMIC DNA]</scope>
    <source>
        <strain evidence="5">CCM 8896</strain>
    </source>
</reference>
<dbReference type="PRINTS" id="PR01002">
    <property type="entry name" value="FLGFLGJ"/>
</dbReference>
<comment type="similarity">
    <text evidence="1">Belongs to the glycosyl hydrolase 73 family.</text>
</comment>
<comment type="caution">
    <text evidence="4">The sequence shown here is derived from an EMBL/GenBank/DDBJ whole genome shotgun (WGS) entry which is preliminary data.</text>
</comment>
<evidence type="ECO:0000259" key="3">
    <source>
        <dbReference type="SMART" id="SM00047"/>
    </source>
</evidence>
<keyword evidence="5" id="KW-1185">Reference proteome</keyword>
<dbReference type="SMART" id="SM00047">
    <property type="entry name" value="LYZ2"/>
    <property type="match status" value="1"/>
</dbReference>
<dbReference type="Gene3D" id="4.10.80.30">
    <property type="entry name" value="DNA polymerase, domain 6"/>
    <property type="match status" value="1"/>
</dbReference>
<dbReference type="InterPro" id="IPR051056">
    <property type="entry name" value="Glycosyl_Hydrolase_73"/>
</dbReference>
<dbReference type="RefSeq" id="WP_125715380.1">
    <property type="nucleotide sequence ID" value="NZ_JBHTOP010000028.1"/>
</dbReference>
<feature type="domain" description="Mannosyl-glycoprotein endo-beta-N-acetylglucosamidase-like" evidence="3">
    <location>
        <begin position="59"/>
        <end position="216"/>
    </location>
</feature>
<sequence>MANQRKRQGYRRKQQNNGLLGVLITLLILLIAIFGVVRGFEYHEASLQQAAIDSSKAVREKEQREKTAFINKIAPYAKQLYQTYHILPSITIAQAILESDWGKSRLASEYNNLFGVKSTDPNNSKVLDTQEYVDGAWQTVKGRFQVYDSYDASLLAHAKLLAGGTSWNQDQYTHVVNATDYVSAANGLQQDGYATDPGYAKKIIQIIDKYKLTQYDT</sequence>
<protein>
    <submittedName>
        <fullName evidence="4">Glycoside hydrolase family 73 protein</fullName>
    </submittedName>
</protein>
<evidence type="ECO:0000256" key="1">
    <source>
        <dbReference type="ARBA" id="ARBA00010266"/>
    </source>
</evidence>
<accession>A0ABW4JBE8</accession>
<evidence type="ECO:0000256" key="2">
    <source>
        <dbReference type="ARBA" id="ARBA00022801"/>
    </source>
</evidence>
<organism evidence="4 5">
    <name type="scientific">Agrilactobacillus yilanensis</name>
    <dbReference type="NCBI Taxonomy" id="2485997"/>
    <lineage>
        <taxon>Bacteria</taxon>
        <taxon>Bacillati</taxon>
        <taxon>Bacillota</taxon>
        <taxon>Bacilli</taxon>
        <taxon>Lactobacillales</taxon>
        <taxon>Lactobacillaceae</taxon>
        <taxon>Agrilactobacillus</taxon>
    </lineage>
</organism>
<evidence type="ECO:0000313" key="4">
    <source>
        <dbReference type="EMBL" id="MFD1672951.1"/>
    </source>
</evidence>
<dbReference type="Gene3D" id="1.10.530.10">
    <property type="match status" value="1"/>
</dbReference>
<dbReference type="Pfam" id="PF01832">
    <property type="entry name" value="Glucosaminidase"/>
    <property type="match status" value="1"/>
</dbReference>
<dbReference type="PANTHER" id="PTHR33308:SF9">
    <property type="entry name" value="PEPTIDOGLYCAN HYDROLASE FLGJ"/>
    <property type="match status" value="1"/>
</dbReference>
<dbReference type="GO" id="GO:0016787">
    <property type="term" value="F:hydrolase activity"/>
    <property type="evidence" value="ECO:0007669"/>
    <property type="project" value="UniProtKB-KW"/>
</dbReference>
<gene>
    <name evidence="4" type="ORF">ACFQ5M_12690</name>
</gene>
<name>A0ABW4JBE8_9LACO</name>
<dbReference type="PANTHER" id="PTHR33308">
    <property type="entry name" value="PEPTIDOGLYCAN HYDROLASE FLGJ"/>
    <property type="match status" value="1"/>
</dbReference>